<dbReference type="Gene3D" id="3.30.420.110">
    <property type="entry name" value="MutS, connector domain"/>
    <property type="match status" value="1"/>
</dbReference>
<keyword evidence="7 9" id="KW-0234">DNA repair</keyword>
<dbReference type="Gene3D" id="3.40.1170.10">
    <property type="entry name" value="DNA repair protein MutS, domain I"/>
    <property type="match status" value="1"/>
</dbReference>
<dbReference type="EMBL" id="LO017727">
    <property type="protein sequence ID" value="CRH04640.1"/>
    <property type="molecule type" value="Genomic_DNA"/>
</dbReference>
<gene>
    <name evidence="9 13" type="primary">mutS</name>
    <name evidence="13" type="ORF">MAGMO_0428</name>
</gene>
<evidence type="ECO:0000259" key="12">
    <source>
        <dbReference type="PROSITE" id="PS00486"/>
    </source>
</evidence>
<dbReference type="SUPFAM" id="SSF53150">
    <property type="entry name" value="DNA repair protein MutS, domain II"/>
    <property type="match status" value="1"/>
</dbReference>
<dbReference type="SMART" id="SM00533">
    <property type="entry name" value="MUTSd"/>
    <property type="match status" value="1"/>
</dbReference>
<dbReference type="InterPro" id="IPR036187">
    <property type="entry name" value="DNA_mismatch_repair_MutS_sf"/>
</dbReference>
<organism evidence="13">
    <name type="scientific">Magnetococcus massalia (strain MO-1)</name>
    <dbReference type="NCBI Taxonomy" id="451514"/>
    <lineage>
        <taxon>Bacteria</taxon>
        <taxon>Pseudomonadati</taxon>
        <taxon>Pseudomonadota</taxon>
        <taxon>Magnetococcia</taxon>
        <taxon>Magnetococcales</taxon>
        <taxon>Magnetococcaceae</taxon>
        <taxon>Magnetococcus</taxon>
    </lineage>
</organism>
<dbReference type="Pfam" id="PF05192">
    <property type="entry name" value="MutS_III"/>
    <property type="match status" value="1"/>
</dbReference>
<dbReference type="InterPro" id="IPR036678">
    <property type="entry name" value="MutS_con_dom_sf"/>
</dbReference>
<evidence type="ECO:0000256" key="9">
    <source>
        <dbReference type="HAMAP-Rule" id="MF_00096"/>
    </source>
</evidence>
<dbReference type="GO" id="GO:0140664">
    <property type="term" value="F:ATP-dependent DNA damage sensor activity"/>
    <property type="evidence" value="ECO:0007669"/>
    <property type="project" value="InterPro"/>
</dbReference>
<feature type="binding site" evidence="9">
    <location>
        <begin position="625"/>
        <end position="632"/>
    </location>
    <ligand>
        <name>ATP</name>
        <dbReference type="ChEBI" id="CHEBI:30616"/>
    </ligand>
</feature>
<dbReference type="PANTHER" id="PTHR11361">
    <property type="entry name" value="DNA MISMATCH REPAIR PROTEIN MUTS FAMILY MEMBER"/>
    <property type="match status" value="1"/>
</dbReference>
<dbReference type="SUPFAM" id="SSF55271">
    <property type="entry name" value="DNA repair protein MutS, domain I"/>
    <property type="match status" value="1"/>
</dbReference>
<dbReference type="InterPro" id="IPR000432">
    <property type="entry name" value="DNA_mismatch_repair_MutS_C"/>
</dbReference>
<dbReference type="SMART" id="SM00534">
    <property type="entry name" value="MUTSac"/>
    <property type="match status" value="1"/>
</dbReference>
<dbReference type="InterPro" id="IPR016151">
    <property type="entry name" value="DNA_mismatch_repair_MutS_N"/>
</dbReference>
<evidence type="ECO:0000256" key="8">
    <source>
        <dbReference type="ARBA" id="ARBA00024647"/>
    </source>
</evidence>
<dbReference type="PIRSF" id="PIRSF037677">
    <property type="entry name" value="DNA_mis_repair_Msh6"/>
    <property type="match status" value="1"/>
</dbReference>
<dbReference type="FunFam" id="3.40.1170.10:FF:000001">
    <property type="entry name" value="DNA mismatch repair protein MutS"/>
    <property type="match status" value="1"/>
</dbReference>
<dbReference type="Pfam" id="PF00488">
    <property type="entry name" value="MutS_V"/>
    <property type="match status" value="1"/>
</dbReference>
<keyword evidence="3 9" id="KW-0547">Nucleotide-binding</keyword>
<keyword evidence="11" id="KW-0175">Coiled coil</keyword>
<reference evidence="13" key="1">
    <citation type="submission" date="2015-04" db="EMBL/GenBank/DDBJ databases">
        <authorList>
            <person name="Syromyatnikov M.Y."/>
            <person name="Popov V.N."/>
        </authorList>
    </citation>
    <scope>NUCLEOTIDE SEQUENCE</scope>
    <source>
        <strain evidence="13">MO-1</strain>
    </source>
</reference>
<evidence type="ECO:0000313" key="13">
    <source>
        <dbReference type="EMBL" id="CRH04640.1"/>
    </source>
</evidence>
<dbReference type="InterPro" id="IPR007696">
    <property type="entry name" value="DNA_mismatch_repair_MutS_core"/>
</dbReference>
<dbReference type="InterPro" id="IPR007861">
    <property type="entry name" value="DNA_mismatch_repair_MutS_clamp"/>
</dbReference>
<evidence type="ECO:0000256" key="1">
    <source>
        <dbReference type="ARBA" id="ARBA00006271"/>
    </source>
</evidence>
<keyword evidence="6 9" id="KW-0238">DNA-binding</keyword>
<evidence type="ECO:0000256" key="3">
    <source>
        <dbReference type="ARBA" id="ARBA00022741"/>
    </source>
</evidence>
<evidence type="ECO:0000256" key="10">
    <source>
        <dbReference type="RuleBase" id="RU003756"/>
    </source>
</evidence>
<dbReference type="GO" id="GO:0003684">
    <property type="term" value="F:damaged DNA binding"/>
    <property type="evidence" value="ECO:0007669"/>
    <property type="project" value="UniProtKB-UniRule"/>
</dbReference>
<sequence length="871" mass="97169">MSSPKHTPMIAQYLSIKEAHPDTLLFFRMGDFYELFFEDARIAAEALDIALTTRGKSQGEPIPMAGVPVHAYNTYLSRLVSEGFKVAVCEQMEPPGKSKGPVRREVVRTVTPGTLTEEGLLSAKENNYLAALLPESRKQPFGLAALDLSTGEFITVAMQGSDQLAAELSRINPAELLIPDSWEPDERVEPWSKQLTRRGSWSFDDQEGRRVLLEHFKVKTLEGYDVENSPACLGACGALIHYCQETQKEALPHITGLTRLQLEEAMVLDETCRRNLEINQGLRDGNRKSSLLGVMDETVTSMGSRLLMQWLNRPLQDPRAIGTRQDGIAWLQEEPGAGEKVRDLLRQVHDLERFMSRIAMRRASPRDLGGLRATLAALPAIKEILLPEGSPEGSVASLLRILADHFGGHEKLHERLEETLEESLPPQLRDGSVIRQGFNEELDRLRSLARDGKGYLAKLESDERERTGITNLRIKYHRSFGYTLEVTKSHLDKVPLDRYLQRQTMTNAVRYVTEELKAYEEQVLTAEEKMVVLEQQLFQQVMEEVAEHAQQLQATAQALATLDLLACLAHIATERNYCRPLVDRGHVMDIHQGRHPVVEPFSQEPFVPNDTRLDGDKLRTGLITGPNMAGKSTLMRQVALIVLLAHTGSFVPATSAHIGIVDRIFTRVGASDDLAGGRSTFMVEMTETAHILHHATEHSLVILDEIGRGTSTYDGLSIAWAVAEHIHLKAKAKTLFATHYHEMTALEQQLPGIFNLTVEVKEWKDEILFLHTIARGAADRSYGIHVAQLAGLPKGVTQRAREVLADLEEHAMQHPDHGQSSQKPADESAYQLTLFADAPPSPAVLELRGMDPDSMSPKQALEALYKLKELL</sequence>
<dbReference type="Gene3D" id="3.40.50.300">
    <property type="entry name" value="P-loop containing nucleotide triphosphate hydrolases"/>
    <property type="match status" value="1"/>
</dbReference>
<dbReference type="Pfam" id="PF05188">
    <property type="entry name" value="MutS_II"/>
    <property type="match status" value="1"/>
</dbReference>
<dbReference type="Gene3D" id="1.10.1420.10">
    <property type="match status" value="2"/>
</dbReference>
<dbReference type="SUPFAM" id="SSF52540">
    <property type="entry name" value="P-loop containing nucleoside triphosphate hydrolases"/>
    <property type="match status" value="1"/>
</dbReference>
<keyword evidence="5 9" id="KW-0067">ATP-binding</keyword>
<evidence type="ECO:0000256" key="7">
    <source>
        <dbReference type="ARBA" id="ARBA00023204"/>
    </source>
</evidence>
<protein>
    <recommendedName>
        <fullName evidence="2 9">DNA mismatch repair protein MutS</fullName>
    </recommendedName>
</protein>
<name>A0A1S7LCL4_MAGMO</name>
<keyword evidence="4 9" id="KW-0227">DNA damage</keyword>
<dbReference type="AlphaFoldDB" id="A0A1S7LCL4"/>
<comment type="function">
    <text evidence="8 9">This protein is involved in the repair of mismatches in DNA. It is possible that it carries out the mismatch recognition step. This protein has a weak ATPase activity.</text>
</comment>
<evidence type="ECO:0000256" key="2">
    <source>
        <dbReference type="ARBA" id="ARBA00021982"/>
    </source>
</evidence>
<evidence type="ECO:0000256" key="6">
    <source>
        <dbReference type="ARBA" id="ARBA00023125"/>
    </source>
</evidence>
<dbReference type="InterPro" id="IPR027417">
    <property type="entry name" value="P-loop_NTPase"/>
</dbReference>
<dbReference type="InterPro" id="IPR007695">
    <property type="entry name" value="DNA_mismatch_repair_MutS-lik_N"/>
</dbReference>
<dbReference type="NCBIfam" id="TIGR01070">
    <property type="entry name" value="mutS1"/>
    <property type="match status" value="1"/>
</dbReference>
<dbReference type="InterPro" id="IPR017261">
    <property type="entry name" value="DNA_mismatch_repair_MutS/MSH"/>
</dbReference>
<evidence type="ECO:0000256" key="5">
    <source>
        <dbReference type="ARBA" id="ARBA00022840"/>
    </source>
</evidence>
<feature type="domain" description="DNA mismatch repair proteins mutS family" evidence="12">
    <location>
        <begin position="699"/>
        <end position="715"/>
    </location>
</feature>
<dbReference type="PANTHER" id="PTHR11361:SF34">
    <property type="entry name" value="DNA MISMATCH REPAIR PROTEIN MSH1, MITOCHONDRIAL"/>
    <property type="match status" value="1"/>
</dbReference>
<dbReference type="HAMAP" id="MF_00096">
    <property type="entry name" value="MutS"/>
    <property type="match status" value="1"/>
</dbReference>
<feature type="coiled-coil region" evidence="11">
    <location>
        <begin position="509"/>
        <end position="536"/>
    </location>
</feature>
<dbReference type="Gene3D" id="6.10.140.430">
    <property type="match status" value="1"/>
</dbReference>
<evidence type="ECO:0000256" key="4">
    <source>
        <dbReference type="ARBA" id="ARBA00022763"/>
    </source>
</evidence>
<accession>A0A1S7LCL4</accession>
<dbReference type="InterPro" id="IPR005748">
    <property type="entry name" value="DNA_mismatch_repair_MutS"/>
</dbReference>
<dbReference type="Pfam" id="PF05190">
    <property type="entry name" value="MutS_IV"/>
    <property type="match status" value="1"/>
</dbReference>
<dbReference type="Pfam" id="PF01624">
    <property type="entry name" value="MutS_I"/>
    <property type="match status" value="1"/>
</dbReference>
<proteinExistence type="inferred from homology"/>
<dbReference type="NCBIfam" id="NF003810">
    <property type="entry name" value="PRK05399.1"/>
    <property type="match status" value="1"/>
</dbReference>
<comment type="similarity">
    <text evidence="1 9 10">Belongs to the DNA mismatch repair MutS family.</text>
</comment>
<dbReference type="GO" id="GO:0030983">
    <property type="term" value="F:mismatched DNA binding"/>
    <property type="evidence" value="ECO:0007669"/>
    <property type="project" value="InterPro"/>
</dbReference>
<dbReference type="CDD" id="cd03284">
    <property type="entry name" value="ABC_MutS1"/>
    <property type="match status" value="1"/>
</dbReference>
<evidence type="ECO:0000256" key="11">
    <source>
        <dbReference type="SAM" id="Coils"/>
    </source>
</evidence>
<dbReference type="InterPro" id="IPR045076">
    <property type="entry name" value="MutS"/>
</dbReference>
<dbReference type="FunFam" id="1.10.1420.10:FF:000001">
    <property type="entry name" value="DNA mismatch repair protein MutS"/>
    <property type="match status" value="1"/>
</dbReference>
<dbReference type="GO" id="GO:0006298">
    <property type="term" value="P:mismatch repair"/>
    <property type="evidence" value="ECO:0007669"/>
    <property type="project" value="UniProtKB-UniRule"/>
</dbReference>
<dbReference type="GO" id="GO:0005829">
    <property type="term" value="C:cytosol"/>
    <property type="evidence" value="ECO:0007669"/>
    <property type="project" value="TreeGrafter"/>
</dbReference>
<dbReference type="GO" id="GO:0005524">
    <property type="term" value="F:ATP binding"/>
    <property type="evidence" value="ECO:0007669"/>
    <property type="project" value="UniProtKB-UniRule"/>
</dbReference>
<dbReference type="PROSITE" id="PS00486">
    <property type="entry name" value="DNA_MISMATCH_REPAIR_2"/>
    <property type="match status" value="1"/>
</dbReference>
<dbReference type="SUPFAM" id="SSF48334">
    <property type="entry name" value="DNA repair protein MutS, domain III"/>
    <property type="match status" value="1"/>
</dbReference>
<dbReference type="InterPro" id="IPR007860">
    <property type="entry name" value="DNA_mmatch_repair_MutS_con_dom"/>
</dbReference>
<dbReference type="FunFam" id="3.40.50.300:FF:000870">
    <property type="entry name" value="MutS protein homolog 4"/>
    <property type="match status" value="1"/>
</dbReference>